<gene>
    <name evidence="9" type="ORF">GGQ63_004399</name>
</gene>
<keyword evidence="10" id="KW-1185">Reference proteome</keyword>
<evidence type="ECO:0000256" key="4">
    <source>
        <dbReference type="ARBA" id="ARBA00022475"/>
    </source>
</evidence>
<feature type="transmembrane region" description="Helical" evidence="8">
    <location>
        <begin position="49"/>
        <end position="72"/>
    </location>
</feature>
<dbReference type="InterPro" id="IPR052017">
    <property type="entry name" value="TSUP"/>
</dbReference>
<feature type="transmembrane region" description="Helical" evidence="8">
    <location>
        <begin position="231"/>
        <end position="250"/>
    </location>
</feature>
<keyword evidence="3" id="KW-0813">Transport</keyword>
<dbReference type="InterPro" id="IPR002781">
    <property type="entry name" value="TM_pro_TauE-like"/>
</dbReference>
<evidence type="ECO:0000256" key="8">
    <source>
        <dbReference type="RuleBase" id="RU363041"/>
    </source>
</evidence>
<evidence type="ECO:0000256" key="2">
    <source>
        <dbReference type="ARBA" id="ARBA00009142"/>
    </source>
</evidence>
<dbReference type="Pfam" id="PF01925">
    <property type="entry name" value="TauE"/>
    <property type="match status" value="1"/>
</dbReference>
<reference evidence="9 10" key="1">
    <citation type="submission" date="2020-08" db="EMBL/GenBank/DDBJ databases">
        <title>Genomic Encyclopedia of Type Strains, Phase IV (KMG-IV): sequencing the most valuable type-strain genomes for metagenomic binning, comparative biology and taxonomic classification.</title>
        <authorList>
            <person name="Goeker M."/>
        </authorList>
    </citation>
    <scope>NUCLEOTIDE SEQUENCE [LARGE SCALE GENOMIC DNA]</scope>
    <source>
        <strain evidence="9 10">DSM 16268</strain>
    </source>
</reference>
<feature type="transmembrane region" description="Helical" evidence="8">
    <location>
        <begin position="92"/>
        <end position="125"/>
    </location>
</feature>
<dbReference type="AlphaFoldDB" id="A0A7W9FR94"/>
<feature type="transmembrane region" description="Helical" evidence="8">
    <location>
        <begin position="201"/>
        <end position="224"/>
    </location>
</feature>
<organism evidence="9 10">
    <name type="scientific">Prosthecomicrobium pneumaticum</name>
    <dbReference type="NCBI Taxonomy" id="81895"/>
    <lineage>
        <taxon>Bacteria</taxon>
        <taxon>Pseudomonadati</taxon>
        <taxon>Pseudomonadota</taxon>
        <taxon>Alphaproteobacteria</taxon>
        <taxon>Hyphomicrobiales</taxon>
        <taxon>Kaistiaceae</taxon>
        <taxon>Prosthecomicrobium</taxon>
    </lineage>
</organism>
<comment type="subcellular location">
    <subcellularLocation>
        <location evidence="1 8">Cell membrane</location>
        <topology evidence="1 8">Multi-pass membrane protein</topology>
    </subcellularLocation>
</comment>
<keyword evidence="5 8" id="KW-0812">Transmembrane</keyword>
<feature type="transmembrane region" description="Helical" evidence="8">
    <location>
        <begin position="137"/>
        <end position="160"/>
    </location>
</feature>
<sequence length="253" mass="26105">MADALIALVPPGFALAHFAGPAAMVFVAALLQGIGGMGFAMVSAPLAVLFYPELVPGPLLVLGAGLALLGLIRERREVDWTGASTLMGGRVVGTLVAGATLSILPVTLFSTVFALLILTGVAFSLSGWRVAPSVPNMLFAGFASGLMGTITSSGAPPFAIVMQSLPPPRLRATMGVVFFLGALVSLAMLGVVGLFGWRETWLGLLLFPFMILGFAVSSPLTRLFSRDAVRLVLLALAGFGAVGILARVWLVPG</sequence>
<accession>A0A7W9FR94</accession>
<dbReference type="GO" id="GO:0005886">
    <property type="term" value="C:plasma membrane"/>
    <property type="evidence" value="ECO:0007669"/>
    <property type="project" value="UniProtKB-SubCell"/>
</dbReference>
<feature type="transmembrane region" description="Helical" evidence="8">
    <location>
        <begin position="172"/>
        <end position="195"/>
    </location>
</feature>
<dbReference type="EMBL" id="JACHOO010000020">
    <property type="protein sequence ID" value="MBB5755296.1"/>
    <property type="molecule type" value="Genomic_DNA"/>
</dbReference>
<comment type="similarity">
    <text evidence="2 8">Belongs to the 4-toluene sulfonate uptake permease (TSUP) (TC 2.A.102) family.</text>
</comment>
<evidence type="ECO:0000256" key="3">
    <source>
        <dbReference type="ARBA" id="ARBA00022448"/>
    </source>
</evidence>
<evidence type="ECO:0000256" key="5">
    <source>
        <dbReference type="ARBA" id="ARBA00022692"/>
    </source>
</evidence>
<keyword evidence="4 8" id="KW-1003">Cell membrane</keyword>
<keyword evidence="6 8" id="KW-1133">Transmembrane helix</keyword>
<keyword evidence="7 8" id="KW-0472">Membrane</keyword>
<dbReference type="Proteomes" id="UP000523821">
    <property type="component" value="Unassembled WGS sequence"/>
</dbReference>
<comment type="caution">
    <text evidence="9">The sequence shown here is derived from an EMBL/GenBank/DDBJ whole genome shotgun (WGS) entry which is preliminary data.</text>
</comment>
<dbReference type="RefSeq" id="WP_183858728.1">
    <property type="nucleotide sequence ID" value="NZ_JACHOO010000020.1"/>
</dbReference>
<dbReference type="PANTHER" id="PTHR30269">
    <property type="entry name" value="TRANSMEMBRANE PROTEIN YFCA"/>
    <property type="match status" value="1"/>
</dbReference>
<evidence type="ECO:0000313" key="10">
    <source>
        <dbReference type="Proteomes" id="UP000523821"/>
    </source>
</evidence>
<proteinExistence type="inferred from homology"/>
<evidence type="ECO:0000256" key="7">
    <source>
        <dbReference type="ARBA" id="ARBA00023136"/>
    </source>
</evidence>
<name>A0A7W9FR94_9HYPH</name>
<evidence type="ECO:0000256" key="1">
    <source>
        <dbReference type="ARBA" id="ARBA00004651"/>
    </source>
</evidence>
<dbReference type="PANTHER" id="PTHR30269:SF37">
    <property type="entry name" value="MEMBRANE TRANSPORTER PROTEIN"/>
    <property type="match status" value="1"/>
</dbReference>
<protein>
    <recommendedName>
        <fullName evidence="8">Probable membrane transporter protein</fullName>
    </recommendedName>
</protein>
<evidence type="ECO:0000313" key="9">
    <source>
        <dbReference type="EMBL" id="MBB5755296.1"/>
    </source>
</evidence>
<evidence type="ECO:0000256" key="6">
    <source>
        <dbReference type="ARBA" id="ARBA00022989"/>
    </source>
</evidence>